<keyword evidence="6" id="KW-0472">Membrane</keyword>
<dbReference type="GO" id="GO:0015483">
    <property type="term" value="F:long-chain fatty acid transporting porin activity"/>
    <property type="evidence" value="ECO:0007669"/>
    <property type="project" value="TreeGrafter"/>
</dbReference>
<sequence>MKKLNLLFIGLLSMSTIYAQDISDALRFSQDEIQGTARFRALSGAFGALGGDMSAISLNPAGSAVFIRSHASFSLSNRDIENNTQYFNGFGNSNDSNFNINQGGAAFVFANNNLESPWKKFTLAVNYDRTNSHDDDWFAVGTNTRSLSRYFLEITEEYEAPFGTLKLRQGEFLEEAYSDIGTIQNNGFLLQQVFLGYWGGIIDPVNLDDNTNDDNLDYTSNLRGNSFNQDYTYASNGYNGKVSFNAAAQYENNLYIGVNLNSHFIDYQRSTLLLENNSNSNSIVTDLEFGNTLSTVGRGFSFQLGSIFKITPELRAGLTYDSPTWYVIEEETTQSINSNNADTDIAFISDIINIYPEYKLQTPGKITGSLAYVFGKQGLLSFDYSRKNYGSIKFNPESDFTDLNRDIDGILTTASTYKVGGEYKHKQFSFRGGYRFEESPYVNGITVGDLKGYSLGIGYNFGNTKLDLTYDQSERSFATPLYNIGLIDTVSIDRTNSNVTLSISFNI</sequence>
<organism evidence="9 10">
    <name type="scientific">Flavivirga aquatica</name>
    <dbReference type="NCBI Taxonomy" id="1849968"/>
    <lineage>
        <taxon>Bacteria</taxon>
        <taxon>Pseudomonadati</taxon>
        <taxon>Bacteroidota</taxon>
        <taxon>Flavobacteriia</taxon>
        <taxon>Flavobacteriales</taxon>
        <taxon>Flavobacteriaceae</taxon>
        <taxon>Flavivirga</taxon>
    </lineage>
</organism>
<protein>
    <submittedName>
        <fullName evidence="9">Transporter</fullName>
    </submittedName>
</protein>
<comment type="similarity">
    <text evidence="2">Belongs to the OmpP1/FadL family.</text>
</comment>
<dbReference type="Gene3D" id="2.40.160.60">
    <property type="entry name" value="Outer membrane protein transport protein (OMPP1/FadL/TodX)"/>
    <property type="match status" value="1"/>
</dbReference>
<feature type="chain" id="PRO_5009186323" evidence="8">
    <location>
        <begin position="20"/>
        <end position="507"/>
    </location>
</feature>
<gene>
    <name evidence="9" type="ORF">A8C32_00265</name>
</gene>
<dbReference type="RefSeq" id="WP_069829430.1">
    <property type="nucleotide sequence ID" value="NZ_MDJD01000028.1"/>
</dbReference>
<reference evidence="9 10" key="1">
    <citation type="submission" date="2016-05" db="EMBL/GenBank/DDBJ databases">
        <title>Draft Genome Sequence of Algibacter sp. Strain SK-16 Isolated from the Surface Water of Aburatsubo Inlet.</title>
        <authorList>
            <person name="Wong S.-K."/>
            <person name="Yoshizawa S."/>
            <person name="Nakajima Y."/>
            <person name="Ogura Y."/>
            <person name="Tetsuya H."/>
            <person name="Hamasaki K."/>
        </authorList>
    </citation>
    <scope>NUCLEOTIDE SEQUENCE [LARGE SCALE GENOMIC DNA]</scope>
    <source>
        <strain evidence="9 10">SK-16</strain>
    </source>
</reference>
<evidence type="ECO:0000256" key="1">
    <source>
        <dbReference type="ARBA" id="ARBA00004571"/>
    </source>
</evidence>
<dbReference type="EMBL" id="MDJD01000028">
    <property type="protein sequence ID" value="OEK08748.1"/>
    <property type="molecule type" value="Genomic_DNA"/>
</dbReference>
<evidence type="ECO:0000256" key="7">
    <source>
        <dbReference type="ARBA" id="ARBA00023237"/>
    </source>
</evidence>
<dbReference type="GO" id="GO:0009279">
    <property type="term" value="C:cell outer membrane"/>
    <property type="evidence" value="ECO:0007669"/>
    <property type="project" value="UniProtKB-SubCell"/>
</dbReference>
<dbReference type="InterPro" id="IPR005017">
    <property type="entry name" value="OMPP1/FadL/TodX"/>
</dbReference>
<keyword evidence="10" id="KW-1185">Reference proteome</keyword>
<keyword evidence="5 8" id="KW-0732">Signal</keyword>
<proteinExistence type="inferred from homology"/>
<keyword evidence="4" id="KW-0812">Transmembrane</keyword>
<evidence type="ECO:0000313" key="10">
    <source>
        <dbReference type="Proteomes" id="UP000095713"/>
    </source>
</evidence>
<dbReference type="SUPFAM" id="SSF56935">
    <property type="entry name" value="Porins"/>
    <property type="match status" value="1"/>
</dbReference>
<evidence type="ECO:0000256" key="6">
    <source>
        <dbReference type="ARBA" id="ARBA00023136"/>
    </source>
</evidence>
<comment type="caution">
    <text evidence="9">The sequence shown here is derived from an EMBL/GenBank/DDBJ whole genome shotgun (WGS) entry which is preliminary data.</text>
</comment>
<dbReference type="PANTHER" id="PTHR35093:SF8">
    <property type="entry name" value="OUTER MEMBRANE PROTEIN NMB0088-RELATED"/>
    <property type="match status" value="1"/>
</dbReference>
<evidence type="ECO:0000256" key="4">
    <source>
        <dbReference type="ARBA" id="ARBA00022692"/>
    </source>
</evidence>
<evidence type="ECO:0000256" key="3">
    <source>
        <dbReference type="ARBA" id="ARBA00022452"/>
    </source>
</evidence>
<dbReference type="Proteomes" id="UP000095713">
    <property type="component" value="Unassembled WGS sequence"/>
</dbReference>
<evidence type="ECO:0000256" key="5">
    <source>
        <dbReference type="ARBA" id="ARBA00022729"/>
    </source>
</evidence>
<dbReference type="AlphaFoldDB" id="A0A1E5TBL3"/>
<accession>A0A1E5TBL3</accession>
<evidence type="ECO:0000313" key="9">
    <source>
        <dbReference type="EMBL" id="OEK08748.1"/>
    </source>
</evidence>
<comment type="subcellular location">
    <subcellularLocation>
        <location evidence="1">Cell outer membrane</location>
        <topology evidence="1">Multi-pass membrane protein</topology>
    </subcellularLocation>
</comment>
<evidence type="ECO:0000256" key="8">
    <source>
        <dbReference type="SAM" id="SignalP"/>
    </source>
</evidence>
<dbReference type="Pfam" id="PF03349">
    <property type="entry name" value="Toluene_X"/>
    <property type="match status" value="1"/>
</dbReference>
<dbReference type="STRING" id="1849968.A8C32_00265"/>
<dbReference type="PANTHER" id="PTHR35093">
    <property type="entry name" value="OUTER MEMBRANE PROTEIN NMB0088-RELATED"/>
    <property type="match status" value="1"/>
</dbReference>
<keyword evidence="7" id="KW-0998">Cell outer membrane</keyword>
<evidence type="ECO:0000256" key="2">
    <source>
        <dbReference type="ARBA" id="ARBA00008163"/>
    </source>
</evidence>
<name>A0A1E5TBL3_9FLAO</name>
<keyword evidence="3" id="KW-1134">Transmembrane beta strand</keyword>
<feature type="signal peptide" evidence="8">
    <location>
        <begin position="1"/>
        <end position="19"/>
    </location>
</feature>